<protein>
    <recommendedName>
        <fullName evidence="4 5">Probable Fe(2+)-trafficking protein</fullName>
    </recommendedName>
</protein>
<dbReference type="RefSeq" id="WP_095618548.1">
    <property type="nucleotide sequence ID" value="NZ_NSKD01000009.1"/>
</dbReference>
<dbReference type="SUPFAM" id="SSF111148">
    <property type="entry name" value="YggX-like"/>
    <property type="match status" value="1"/>
</dbReference>
<evidence type="ECO:0000256" key="3">
    <source>
        <dbReference type="ARBA" id="ARBA00061679"/>
    </source>
</evidence>
<name>A0A2A2EZF2_9GAMM</name>
<dbReference type="PIRSF" id="PIRSF029827">
    <property type="entry name" value="Fe_traffic_YggX"/>
    <property type="match status" value="1"/>
</dbReference>
<dbReference type="InterPro" id="IPR036766">
    <property type="entry name" value="Fe_traffick_prot_YggX_sf"/>
</dbReference>
<evidence type="ECO:0000313" key="6">
    <source>
        <dbReference type="EMBL" id="PAU77749.1"/>
    </source>
</evidence>
<dbReference type="HAMAP" id="MF_00686">
    <property type="entry name" value="Fe_traffic_YggX"/>
    <property type="match status" value="1"/>
</dbReference>
<keyword evidence="1 5" id="KW-0408">Iron</keyword>
<dbReference type="InterPro" id="IPR007457">
    <property type="entry name" value="Fe_traffick_prot_YggX"/>
</dbReference>
<reference evidence="6 7" key="1">
    <citation type="submission" date="2017-08" db="EMBL/GenBank/DDBJ databases">
        <title>Halovibrio sewagensis sp. nov., isolated from wastewater of high salinity.</title>
        <authorList>
            <person name="Dong X."/>
            <person name="Zhang G."/>
        </authorList>
    </citation>
    <scope>NUCLEOTIDE SEQUENCE [LARGE SCALE GENOMIC DNA]</scope>
    <source>
        <strain evidence="6 7">YL5-2</strain>
    </source>
</reference>
<evidence type="ECO:0000256" key="1">
    <source>
        <dbReference type="ARBA" id="ARBA00023004"/>
    </source>
</evidence>
<dbReference type="Proteomes" id="UP000218896">
    <property type="component" value="Unassembled WGS sequence"/>
</dbReference>
<dbReference type="GO" id="GO:0034599">
    <property type="term" value="P:cellular response to oxidative stress"/>
    <property type="evidence" value="ECO:0007669"/>
    <property type="project" value="TreeGrafter"/>
</dbReference>
<dbReference type="OrthoDB" id="9804318at2"/>
<dbReference type="FunFam" id="1.10.3880.10:FF:000001">
    <property type="entry name" value="Probable Fe(2+)-trafficking protein"/>
    <property type="match status" value="1"/>
</dbReference>
<dbReference type="Pfam" id="PF04362">
    <property type="entry name" value="Iron_traffic"/>
    <property type="match status" value="1"/>
</dbReference>
<dbReference type="PANTHER" id="PTHR36965">
    <property type="entry name" value="FE(2+)-TRAFFICKING PROTEIN-RELATED"/>
    <property type="match status" value="1"/>
</dbReference>
<evidence type="ECO:0000256" key="2">
    <source>
        <dbReference type="ARBA" id="ARBA00053793"/>
    </source>
</evidence>
<gene>
    <name evidence="6" type="ORF">CK501_14940</name>
</gene>
<evidence type="ECO:0000256" key="4">
    <source>
        <dbReference type="ARBA" id="ARBA00070403"/>
    </source>
</evidence>
<dbReference type="EMBL" id="NSKD01000009">
    <property type="protein sequence ID" value="PAU77749.1"/>
    <property type="molecule type" value="Genomic_DNA"/>
</dbReference>
<dbReference type="AlphaFoldDB" id="A0A2A2EZF2"/>
<dbReference type="NCBIfam" id="NF003817">
    <property type="entry name" value="PRK05408.1"/>
    <property type="match status" value="1"/>
</dbReference>
<organism evidence="6 7">
    <name type="scientific">Halovibrio salipaludis</name>
    <dbReference type="NCBI Taxonomy" id="2032626"/>
    <lineage>
        <taxon>Bacteria</taxon>
        <taxon>Pseudomonadati</taxon>
        <taxon>Pseudomonadota</taxon>
        <taxon>Gammaproteobacteria</taxon>
        <taxon>Oceanospirillales</taxon>
        <taxon>Halomonadaceae</taxon>
        <taxon>Halovibrio</taxon>
    </lineage>
</organism>
<comment type="similarity">
    <text evidence="3 5">Belongs to the Fe(2+)-trafficking protein family.</text>
</comment>
<keyword evidence="7" id="KW-1185">Reference proteome</keyword>
<dbReference type="Gene3D" id="1.10.3880.10">
    <property type="entry name" value="Fe(II) trafficking protein YggX"/>
    <property type="match status" value="1"/>
</dbReference>
<evidence type="ECO:0000256" key="5">
    <source>
        <dbReference type="HAMAP-Rule" id="MF_00686"/>
    </source>
</evidence>
<dbReference type="GO" id="GO:0005506">
    <property type="term" value="F:iron ion binding"/>
    <property type="evidence" value="ECO:0007669"/>
    <property type="project" value="UniProtKB-UniRule"/>
</dbReference>
<comment type="function">
    <text evidence="2">Could be a mediator in iron transactions between iron acquisition and iron-requiring processes, such as synthesis and/or repair of Fe-S clusters in biosynthetic enzymes. Necessary to maintain high levels of aconitase under oxidative stress.</text>
</comment>
<sequence>MARTVFCRKYQQEMEGLDFAPLPGAKGQEIYENISKQAWEEWQARQTRLINEKHLNMLDPKAREYLQEQMEAFFNNEESDEADGFVPPEE</sequence>
<evidence type="ECO:0000313" key="7">
    <source>
        <dbReference type="Proteomes" id="UP000218896"/>
    </source>
</evidence>
<dbReference type="GO" id="GO:0005829">
    <property type="term" value="C:cytosol"/>
    <property type="evidence" value="ECO:0007669"/>
    <property type="project" value="TreeGrafter"/>
</dbReference>
<proteinExistence type="inferred from homology"/>
<accession>A0A2A2EZF2</accession>
<dbReference type="PANTHER" id="PTHR36965:SF1">
    <property type="entry name" value="FE(2+)-TRAFFICKING PROTEIN-RELATED"/>
    <property type="match status" value="1"/>
</dbReference>
<comment type="caution">
    <text evidence="6">The sequence shown here is derived from an EMBL/GenBank/DDBJ whole genome shotgun (WGS) entry which is preliminary data.</text>
</comment>